<sequence length="98" mass="10797">MVHVLLICSQGASTAIMCDKIRQEAQKDGVEMEIKAVPLATSSDYISQADIILLGPQIRYMKKKVQAEAGNTLVMDIDMQAYGMMDGAKVYKSIKENL</sequence>
<keyword evidence="3 10" id="KW-0762">Sugar transport</keyword>
<keyword evidence="1" id="KW-0813">Transport</keyword>
<protein>
    <submittedName>
        <fullName evidence="10">PTS sugar transporter subunit IIB</fullName>
    </submittedName>
</protein>
<organism evidence="10 11">
    <name type="scientific">Amedibacillus dolichus</name>
    <dbReference type="NCBI Taxonomy" id="31971"/>
    <lineage>
        <taxon>Bacteria</taxon>
        <taxon>Bacillati</taxon>
        <taxon>Bacillota</taxon>
        <taxon>Erysipelotrichia</taxon>
        <taxon>Erysipelotrichales</taxon>
        <taxon>Erysipelotrichaceae</taxon>
        <taxon>Amedibacillus</taxon>
    </lineage>
</organism>
<evidence type="ECO:0000256" key="7">
    <source>
        <dbReference type="PROSITE-ProRule" id="PRU00423"/>
    </source>
</evidence>
<dbReference type="InterPro" id="IPR036095">
    <property type="entry name" value="PTS_EIIB-like_sf"/>
</dbReference>
<gene>
    <name evidence="10" type="ORF">DWZ83_09190</name>
    <name evidence="9" type="ORF">KHZ85_04255</name>
</gene>
<dbReference type="GO" id="GO:0009401">
    <property type="term" value="P:phosphoenolpyruvate-dependent sugar phosphotransferase system"/>
    <property type="evidence" value="ECO:0007669"/>
    <property type="project" value="UniProtKB-KW"/>
</dbReference>
<name>A0A415P3B7_9FIRM</name>
<evidence type="ECO:0000256" key="1">
    <source>
        <dbReference type="ARBA" id="ARBA00022448"/>
    </source>
</evidence>
<dbReference type="PROSITE" id="PS51100">
    <property type="entry name" value="PTS_EIIB_TYPE_3"/>
    <property type="match status" value="1"/>
</dbReference>
<keyword evidence="5" id="KW-0598">Phosphotransferase system</keyword>
<dbReference type="RefSeq" id="WP_004798650.1">
    <property type="nucleotide sequence ID" value="NZ_CABKNA010000005.1"/>
</dbReference>
<dbReference type="GeneID" id="92793049"/>
<dbReference type="CDD" id="cd05564">
    <property type="entry name" value="PTS_IIB_chitobiose_lichenan"/>
    <property type="match status" value="1"/>
</dbReference>
<keyword evidence="11" id="KW-1185">Reference proteome</keyword>
<feature type="domain" description="PTS EIIB type-3" evidence="8">
    <location>
        <begin position="1"/>
        <end position="98"/>
    </location>
</feature>
<keyword evidence="2" id="KW-0597">Phosphoprotein</keyword>
<evidence type="ECO:0000313" key="10">
    <source>
        <dbReference type="EMBL" id="RHM07148.1"/>
    </source>
</evidence>
<proteinExistence type="predicted"/>
<dbReference type="Proteomes" id="UP000753219">
    <property type="component" value="Unassembled WGS sequence"/>
</dbReference>
<evidence type="ECO:0000256" key="4">
    <source>
        <dbReference type="ARBA" id="ARBA00022679"/>
    </source>
</evidence>
<dbReference type="InterPro" id="IPR003501">
    <property type="entry name" value="PTS_EIIB_2/3"/>
</dbReference>
<dbReference type="Proteomes" id="UP000284868">
    <property type="component" value="Unassembled WGS sequence"/>
</dbReference>
<dbReference type="EMBL" id="QRPK01000068">
    <property type="protein sequence ID" value="RHM07148.1"/>
    <property type="molecule type" value="Genomic_DNA"/>
</dbReference>
<evidence type="ECO:0000256" key="5">
    <source>
        <dbReference type="ARBA" id="ARBA00022683"/>
    </source>
</evidence>
<evidence type="ECO:0000256" key="2">
    <source>
        <dbReference type="ARBA" id="ARBA00022553"/>
    </source>
</evidence>
<evidence type="ECO:0000256" key="6">
    <source>
        <dbReference type="ARBA" id="ARBA00022777"/>
    </source>
</evidence>
<dbReference type="InterPro" id="IPR013012">
    <property type="entry name" value="PTS_EIIB_3"/>
</dbReference>
<accession>A0A415P3B7</accession>
<dbReference type="GO" id="GO:0008982">
    <property type="term" value="F:protein-N(PI)-phosphohistidine-sugar phosphotransferase activity"/>
    <property type="evidence" value="ECO:0007669"/>
    <property type="project" value="InterPro"/>
</dbReference>
<dbReference type="SUPFAM" id="SSF52794">
    <property type="entry name" value="PTS system IIB component-like"/>
    <property type="match status" value="1"/>
</dbReference>
<evidence type="ECO:0000313" key="11">
    <source>
        <dbReference type="Proteomes" id="UP000284868"/>
    </source>
</evidence>
<keyword evidence="6" id="KW-0418">Kinase</keyword>
<dbReference type="PANTHER" id="PTHR34581:SF2">
    <property type="entry name" value="PTS SYSTEM N,N'-DIACETYLCHITOBIOSE-SPECIFIC EIIB COMPONENT"/>
    <property type="match status" value="1"/>
</dbReference>
<dbReference type="Gene3D" id="3.40.50.2300">
    <property type="match status" value="1"/>
</dbReference>
<feature type="modified residue" description="Phosphocysteine; by EIIA" evidence="7">
    <location>
        <position position="8"/>
    </location>
</feature>
<dbReference type="Pfam" id="PF02302">
    <property type="entry name" value="PTS_IIB"/>
    <property type="match status" value="1"/>
</dbReference>
<reference evidence="9" key="2">
    <citation type="submission" date="2021-02" db="EMBL/GenBank/DDBJ databases">
        <title>Infant gut strain persistence is associated with maternal origin, phylogeny, and functional potential including surface adhesion and iron acquisition.</title>
        <authorList>
            <person name="Lou Y.C."/>
        </authorList>
    </citation>
    <scope>NUCLEOTIDE SEQUENCE</scope>
    <source>
        <strain evidence="9">L3_108_103G1_dasL3_108_103G1_concoct_2</strain>
    </source>
</reference>
<keyword evidence="4" id="KW-0808">Transferase</keyword>
<evidence type="ECO:0000259" key="8">
    <source>
        <dbReference type="PROSITE" id="PS51100"/>
    </source>
</evidence>
<dbReference type="AlphaFoldDB" id="A0A415P3B7"/>
<reference evidence="10 11" key="1">
    <citation type="submission" date="2018-08" db="EMBL/GenBank/DDBJ databases">
        <title>A genome reference for cultivated species of the human gut microbiota.</title>
        <authorList>
            <person name="Zou Y."/>
            <person name="Xue W."/>
            <person name="Luo G."/>
        </authorList>
    </citation>
    <scope>NUCLEOTIDE SEQUENCE [LARGE SCALE GENOMIC DNA]</scope>
    <source>
        <strain evidence="10 11">AF35-6BH</strain>
    </source>
</reference>
<dbReference type="EMBL" id="JAGZMZ010000008">
    <property type="protein sequence ID" value="MBS4883958.1"/>
    <property type="molecule type" value="Genomic_DNA"/>
</dbReference>
<comment type="caution">
    <text evidence="10">The sequence shown here is derived from an EMBL/GenBank/DDBJ whole genome shotgun (WGS) entry which is preliminary data.</text>
</comment>
<dbReference type="OrthoDB" id="2186177at2"/>
<dbReference type="GO" id="GO:0016301">
    <property type="term" value="F:kinase activity"/>
    <property type="evidence" value="ECO:0007669"/>
    <property type="project" value="UniProtKB-KW"/>
</dbReference>
<evidence type="ECO:0000256" key="3">
    <source>
        <dbReference type="ARBA" id="ARBA00022597"/>
    </source>
</evidence>
<evidence type="ECO:0000313" key="9">
    <source>
        <dbReference type="EMBL" id="MBS4883958.1"/>
    </source>
</evidence>
<dbReference type="PANTHER" id="PTHR34581">
    <property type="entry name" value="PTS SYSTEM N,N'-DIACETYLCHITOBIOSE-SPECIFIC EIIB COMPONENT"/>
    <property type="match status" value="1"/>
</dbReference>
<dbReference type="InterPro" id="IPR051819">
    <property type="entry name" value="PTS_sugar-specific_EIIB"/>
</dbReference>